<evidence type="ECO:0000313" key="3">
    <source>
        <dbReference type="Proteomes" id="UP000094412"/>
    </source>
</evidence>
<proteinExistence type="predicted"/>
<evidence type="ECO:0000259" key="1">
    <source>
        <dbReference type="Pfam" id="PF04233"/>
    </source>
</evidence>
<keyword evidence="3" id="KW-1185">Reference proteome</keyword>
<feature type="domain" description="Phage head morphogenesis" evidence="1">
    <location>
        <begin position="51"/>
        <end position="167"/>
    </location>
</feature>
<protein>
    <recommendedName>
        <fullName evidence="1">Phage head morphogenesis domain-containing protein</fullName>
    </recommendedName>
</protein>
<dbReference type="Pfam" id="PF04233">
    <property type="entry name" value="Phage_Mu_F"/>
    <property type="match status" value="1"/>
</dbReference>
<dbReference type="EMBL" id="MDEO01000032">
    <property type="protein sequence ID" value="OCX17560.1"/>
    <property type="molecule type" value="Genomic_DNA"/>
</dbReference>
<gene>
    <name evidence="2" type="ORF">QV13_12435</name>
</gene>
<name>A0A1C2DS18_9HYPH</name>
<comment type="caution">
    <text evidence="2">The sequence shown here is derived from an EMBL/GenBank/DDBJ whole genome shotgun (WGS) entry which is preliminary data.</text>
</comment>
<reference evidence="2 3" key="1">
    <citation type="submission" date="2016-08" db="EMBL/GenBank/DDBJ databases">
        <title>Whole genome sequence of Mesorhizobium sp. strain UASWS1009 isolated from industrial sewage.</title>
        <authorList>
            <person name="Crovadore J."/>
            <person name="Calmin G."/>
            <person name="Chablais R."/>
            <person name="Cochard B."/>
            <person name="Lefort F."/>
        </authorList>
    </citation>
    <scope>NUCLEOTIDE SEQUENCE [LARGE SCALE GENOMIC DNA]</scope>
    <source>
        <strain evidence="2 3">UASWS1009</strain>
    </source>
</reference>
<dbReference type="InterPro" id="IPR006528">
    <property type="entry name" value="Phage_head_morphogenesis_dom"/>
</dbReference>
<accession>A0A1C2DS18</accession>
<organism evidence="2 3">
    <name type="scientific">Mesorhizobium hungaricum</name>
    <dbReference type="NCBI Taxonomy" id="1566387"/>
    <lineage>
        <taxon>Bacteria</taxon>
        <taxon>Pseudomonadati</taxon>
        <taxon>Pseudomonadota</taxon>
        <taxon>Alphaproteobacteria</taxon>
        <taxon>Hyphomicrobiales</taxon>
        <taxon>Phyllobacteriaceae</taxon>
        <taxon>Mesorhizobium</taxon>
    </lineage>
</organism>
<dbReference type="AlphaFoldDB" id="A0A1C2DS18"/>
<dbReference type="Proteomes" id="UP000094412">
    <property type="component" value="Unassembled WGS sequence"/>
</dbReference>
<evidence type="ECO:0000313" key="2">
    <source>
        <dbReference type="EMBL" id="OCX17560.1"/>
    </source>
</evidence>
<dbReference type="STRING" id="1566387.QV13_12435"/>
<sequence>MATSGVRFDEAIDFLRRRLALPPERWLELLRAVDAGATDRAAGMSDALVHDITQAVLDALEEGTGLPGFLAEWDGIVERHGWESDGRRAALAFRIATAQAYAAGRWQQIQRLKHIRPYLRYVHVDPALTQPGSREEHAAWHGVILPVDHDWWQTHYPPNGWNCRCYVQSLSARDIARYGWSVDEDAPPERTIIKWQHGRPVEMPAGIDPGFGVNVGVVGLRLPS</sequence>